<dbReference type="Proteomes" id="UP000236262">
    <property type="component" value="Unassembled WGS sequence"/>
</dbReference>
<dbReference type="EMBL" id="PPEH01000001">
    <property type="protein sequence ID" value="PNW15666.1"/>
    <property type="molecule type" value="Genomic_DNA"/>
</dbReference>
<name>A0A3G6RSR8_CHRLC</name>
<keyword evidence="1" id="KW-1133">Transmembrane helix</keyword>
<reference evidence="2 5" key="2">
    <citation type="submission" date="2018-11" db="EMBL/GenBank/DDBJ databases">
        <title>Proposal to divide the Flavobacteriaceae and reorganize its genera based on Amino Acid Identity values calculated from whole genome sequences.</title>
        <authorList>
            <person name="Nicholson A.C."/>
            <person name="Gulvik C.A."/>
            <person name="Whitney A.M."/>
            <person name="Humrighouse B.W."/>
            <person name="Bell M."/>
            <person name="Holmes B."/>
            <person name="Steigerwalt A.G."/>
            <person name="Villarma A."/>
            <person name="Sheth M."/>
            <person name="Batra D."/>
            <person name="Pryor J."/>
            <person name="Bernardet J.-F."/>
            <person name="Hugo C."/>
            <person name="Kampfer P."/>
            <person name="Newman J."/>
            <person name="McQuiston J.R."/>
        </authorList>
    </citation>
    <scope>NUCLEOTIDE SEQUENCE [LARGE SCALE GENOMIC DNA]</scope>
    <source>
        <strain evidence="2 5">KC_1864</strain>
    </source>
</reference>
<keyword evidence="1" id="KW-0812">Transmembrane</keyword>
<dbReference type="KEGG" id="clac:EG342_07780"/>
<evidence type="ECO:0000313" key="2">
    <source>
        <dbReference type="EMBL" id="AZA81816.1"/>
    </source>
</evidence>
<reference evidence="3 4" key="1">
    <citation type="submission" date="2018-01" db="EMBL/GenBank/DDBJ databases">
        <title>Draft genome sequences of Chryseobacterium lactis NCTC11390, Chryseobacterium oncorhynchi 701B-08, and Chryseobacterium viscerum 687B-08.</title>
        <authorList>
            <person name="Jeong J.-J."/>
            <person name="Lee Y.J."/>
            <person name="Park B."/>
            <person name="Choi I.-G."/>
            <person name="Kim K.D."/>
        </authorList>
    </citation>
    <scope>NUCLEOTIDE SEQUENCE [LARGE SCALE GENOMIC DNA]</scope>
    <source>
        <strain evidence="3 4">NCTC11390</strain>
    </source>
</reference>
<protein>
    <submittedName>
        <fullName evidence="3">Uncharacterized protein</fullName>
    </submittedName>
</protein>
<evidence type="ECO:0000313" key="5">
    <source>
        <dbReference type="Proteomes" id="UP000279972"/>
    </source>
</evidence>
<dbReference type="EMBL" id="CP033924">
    <property type="protein sequence ID" value="AZA81816.1"/>
    <property type="molecule type" value="Genomic_DNA"/>
</dbReference>
<keyword evidence="5" id="KW-1185">Reference proteome</keyword>
<evidence type="ECO:0000313" key="4">
    <source>
        <dbReference type="Proteomes" id="UP000236262"/>
    </source>
</evidence>
<evidence type="ECO:0000256" key="1">
    <source>
        <dbReference type="SAM" id="Phobius"/>
    </source>
</evidence>
<gene>
    <name evidence="3" type="ORF">C1637_04390</name>
    <name evidence="2" type="ORF">EG342_07780</name>
</gene>
<dbReference type="Proteomes" id="UP000279972">
    <property type="component" value="Chromosome"/>
</dbReference>
<evidence type="ECO:0000313" key="3">
    <source>
        <dbReference type="EMBL" id="PNW15666.1"/>
    </source>
</evidence>
<dbReference type="AlphaFoldDB" id="A0A3G6RSR8"/>
<organism evidence="3 4">
    <name type="scientific">Chryseobacterium lactis</name>
    <dbReference type="NCBI Taxonomy" id="1241981"/>
    <lineage>
        <taxon>Bacteria</taxon>
        <taxon>Pseudomonadati</taxon>
        <taxon>Bacteroidota</taxon>
        <taxon>Flavobacteriia</taxon>
        <taxon>Flavobacteriales</taxon>
        <taxon>Weeksellaceae</taxon>
        <taxon>Chryseobacterium group</taxon>
        <taxon>Chryseobacterium</taxon>
    </lineage>
</organism>
<sequence length="103" mass="11209">MIVIGSGKGSRTNGLHIAAGSHLLPIQIKLVIVVEPSGHLIIASPGHPPGHGAGYRYPPNTSFNSVLDSLDKFIFFMELIFKLMVIVTCLHSVFCKLFLIKLK</sequence>
<accession>A0A3G6RSR8</accession>
<keyword evidence="1" id="KW-0472">Membrane</keyword>
<proteinExistence type="predicted"/>
<feature type="transmembrane region" description="Helical" evidence="1">
    <location>
        <begin position="73"/>
        <end position="99"/>
    </location>
</feature>